<keyword evidence="1" id="KW-0408">Iron</keyword>
<feature type="domain" description="Phosphomevalonate dehydratase large subunit-like" evidence="3">
    <location>
        <begin position="1"/>
        <end position="395"/>
    </location>
</feature>
<sequence length="404" mass="43986">MELTQMEQEMLEGKHGEGVALAMKVQVATGEAFGAARMVPITRAHVALSNQDADTWFAEKMAKAGAKCKIAPTVNPGFSLKYFCGHCQSQKAMTAEDVDMMHRTHNAYKQLGAVLTYNCTPYLGSNIPRFKEVIGFSESSATPYVNAVWGARSNRESSLSALCAAITGLVPEYGLLLDENRKGDILVEVQADMDNDFAYQMLGYMGKKIGPGIPVFVGIAKRPTPEALMNLGAQLNTSGAYGMYHIVGVTPEAPTIEAAFGGKEPARKVVITNQDLKEIRDTISHAPGRIAFALFGCPHFSINQIKQVADIVQGQKLAVDLWIMTSANNKYLAERMGLKEILNAAGADIVEETCMDQPCWHFLKGKVGITDSPKLAYYPKKRGINFVIRDLETSVQAALKGEVE</sequence>
<evidence type="ECO:0000256" key="2">
    <source>
        <dbReference type="ARBA" id="ARBA00023239"/>
    </source>
</evidence>
<dbReference type="PANTHER" id="PTHR36577">
    <property type="entry name" value="DUF521 DOMAIN PROTEIN (AFU_ORTHOLOGUE AFUA_6G00490)"/>
    <property type="match status" value="1"/>
</dbReference>
<protein>
    <recommendedName>
        <fullName evidence="3">Phosphomevalonate dehydratase large subunit-like domain-containing protein</fullName>
    </recommendedName>
</protein>
<evidence type="ECO:0000256" key="1">
    <source>
        <dbReference type="ARBA" id="ARBA00023004"/>
    </source>
</evidence>
<dbReference type="PANTHER" id="PTHR36577:SF3">
    <property type="entry name" value="DUF521 DOMAIN PROTEIN (AFU_ORTHOLOGUE AFUA_6G00490)"/>
    <property type="match status" value="1"/>
</dbReference>
<accession>A0A212LWQ3</accession>
<dbReference type="EMBL" id="FMJE01000004">
    <property type="protein sequence ID" value="SCM81946.1"/>
    <property type="molecule type" value="Genomic_DNA"/>
</dbReference>
<dbReference type="GO" id="GO:0016829">
    <property type="term" value="F:lyase activity"/>
    <property type="evidence" value="ECO:0007669"/>
    <property type="project" value="UniProtKB-KW"/>
</dbReference>
<dbReference type="InterPro" id="IPR007506">
    <property type="entry name" value="PMDh-L-like_dom"/>
</dbReference>
<reference evidence="4" key="1">
    <citation type="submission" date="2016-08" db="EMBL/GenBank/DDBJ databases">
        <authorList>
            <person name="Seilhamer J.J."/>
        </authorList>
    </citation>
    <scope>NUCLEOTIDE SEQUENCE</scope>
    <source>
        <strain evidence="4">86</strain>
    </source>
</reference>
<proteinExistence type="predicted"/>
<evidence type="ECO:0000313" key="4">
    <source>
        <dbReference type="EMBL" id="SCM81946.1"/>
    </source>
</evidence>
<organism evidence="4">
    <name type="scientific">uncultured Sporomusa sp</name>
    <dbReference type="NCBI Taxonomy" id="307249"/>
    <lineage>
        <taxon>Bacteria</taxon>
        <taxon>Bacillati</taxon>
        <taxon>Bacillota</taxon>
        <taxon>Negativicutes</taxon>
        <taxon>Selenomonadales</taxon>
        <taxon>Sporomusaceae</taxon>
        <taxon>Sporomusa</taxon>
        <taxon>environmental samples</taxon>
    </lineage>
</organism>
<dbReference type="AlphaFoldDB" id="A0A212LWQ3"/>
<evidence type="ECO:0000259" key="3">
    <source>
        <dbReference type="Pfam" id="PF04412"/>
    </source>
</evidence>
<keyword evidence="2" id="KW-0456">Lyase</keyword>
<dbReference type="RefSeq" id="WP_288184780.1">
    <property type="nucleotide sequence ID" value="NZ_LT608335.1"/>
</dbReference>
<name>A0A212LWQ3_9FIRM</name>
<gene>
    <name evidence="4" type="ORF">KL86SPO_40431</name>
</gene>
<dbReference type="Pfam" id="PF04412">
    <property type="entry name" value="AcnX"/>
    <property type="match status" value="1"/>
</dbReference>